<sequence>MTARDRPDALRFIIWYKFVRGGGALVLAAIVLVLAVGHFGTALADAVSGALHHLTHPWAHRAGDALVRGLQGGYLYVAAFALGVDGSFTLLEGAALARGAWWGPWLVVISTSMLLPPEVVALFRHASAVRAVILVLNVTIVAYLVKHARAR</sequence>
<gene>
    <name evidence="2" type="ORF">LVJ94_29655</name>
</gene>
<feature type="transmembrane region" description="Helical" evidence="1">
    <location>
        <begin position="73"/>
        <end position="91"/>
    </location>
</feature>
<proteinExistence type="predicted"/>
<feature type="transmembrane region" description="Helical" evidence="1">
    <location>
        <begin position="103"/>
        <end position="122"/>
    </location>
</feature>
<feature type="transmembrane region" description="Helical" evidence="1">
    <location>
        <begin position="128"/>
        <end position="145"/>
    </location>
</feature>
<evidence type="ECO:0000313" key="2">
    <source>
        <dbReference type="EMBL" id="WXB01074.1"/>
    </source>
</evidence>
<keyword evidence="1" id="KW-0472">Membrane</keyword>
<dbReference type="InterPro" id="IPR021125">
    <property type="entry name" value="DUF2127"/>
</dbReference>
<keyword evidence="3" id="KW-1185">Reference proteome</keyword>
<protein>
    <submittedName>
        <fullName evidence="2">DUF2127 domain-containing protein</fullName>
    </submittedName>
</protein>
<dbReference type="Pfam" id="PF09900">
    <property type="entry name" value="DUF2127"/>
    <property type="match status" value="1"/>
</dbReference>
<dbReference type="EMBL" id="CP089983">
    <property type="protein sequence ID" value="WXB01074.1"/>
    <property type="molecule type" value="Genomic_DNA"/>
</dbReference>
<keyword evidence="1" id="KW-1133">Transmembrane helix</keyword>
<keyword evidence="1" id="KW-0812">Transmembrane</keyword>
<reference evidence="2" key="1">
    <citation type="submission" date="2021-12" db="EMBL/GenBank/DDBJ databases">
        <title>Discovery of the Pendulisporaceae a myxobacterial family with distinct sporulation behavior and unique specialized metabolism.</title>
        <authorList>
            <person name="Garcia R."/>
            <person name="Popoff A."/>
            <person name="Bader C.D."/>
            <person name="Loehr J."/>
            <person name="Walesch S."/>
            <person name="Walt C."/>
            <person name="Boldt J."/>
            <person name="Bunk B."/>
            <person name="Haeckl F.J.F.P.J."/>
            <person name="Gunesch A.P."/>
            <person name="Birkelbach J."/>
            <person name="Nuebel U."/>
            <person name="Pietschmann T."/>
            <person name="Bach T."/>
            <person name="Mueller R."/>
        </authorList>
    </citation>
    <scope>NUCLEOTIDE SEQUENCE</scope>
    <source>
        <strain evidence="2">MSr11367</strain>
    </source>
</reference>
<dbReference type="RefSeq" id="WP_394830681.1">
    <property type="nucleotide sequence ID" value="NZ_CP089929.1"/>
</dbReference>
<evidence type="ECO:0000313" key="3">
    <source>
        <dbReference type="Proteomes" id="UP001374803"/>
    </source>
</evidence>
<name>A0ABZ2KQZ3_9BACT</name>
<feature type="transmembrane region" description="Helical" evidence="1">
    <location>
        <begin position="21"/>
        <end position="44"/>
    </location>
</feature>
<dbReference type="Proteomes" id="UP001374803">
    <property type="component" value="Chromosome"/>
</dbReference>
<organism evidence="2 3">
    <name type="scientific">Pendulispora rubella</name>
    <dbReference type="NCBI Taxonomy" id="2741070"/>
    <lineage>
        <taxon>Bacteria</taxon>
        <taxon>Pseudomonadati</taxon>
        <taxon>Myxococcota</taxon>
        <taxon>Myxococcia</taxon>
        <taxon>Myxococcales</taxon>
        <taxon>Sorangiineae</taxon>
        <taxon>Pendulisporaceae</taxon>
        <taxon>Pendulispora</taxon>
    </lineage>
</organism>
<accession>A0ABZ2KQZ3</accession>
<evidence type="ECO:0000256" key="1">
    <source>
        <dbReference type="SAM" id="Phobius"/>
    </source>
</evidence>